<sequence>MVVVAVGTTINKQTALGSIESREQSMYFRSVSDLSKPDPNMDSDLDSVRVHLHKTVSLELSRRLGGGGDMVQQDFAELVGTSRVQKAIRAAHNDVAWDPQHQSVFDLLEWTADCFSGFQFSAGTRFPQKKSPQL</sequence>
<dbReference type="Proteomes" id="UP000289738">
    <property type="component" value="Chromosome B10"/>
</dbReference>
<evidence type="ECO:0000313" key="2">
    <source>
        <dbReference type="Proteomes" id="UP000289738"/>
    </source>
</evidence>
<keyword evidence="2" id="KW-1185">Reference proteome</keyword>
<proteinExistence type="predicted"/>
<reference evidence="1 2" key="1">
    <citation type="submission" date="2019-01" db="EMBL/GenBank/DDBJ databases">
        <title>Sequencing of cultivated peanut Arachis hypogaea provides insights into genome evolution and oil improvement.</title>
        <authorList>
            <person name="Chen X."/>
        </authorList>
    </citation>
    <scope>NUCLEOTIDE SEQUENCE [LARGE SCALE GENOMIC DNA]</scope>
    <source>
        <strain evidence="2">cv. Fuhuasheng</strain>
        <tissue evidence="1">Leaves</tissue>
    </source>
</reference>
<comment type="caution">
    <text evidence="1">The sequence shown here is derived from an EMBL/GenBank/DDBJ whole genome shotgun (WGS) entry which is preliminary data.</text>
</comment>
<gene>
    <name evidence="1" type="ORF">Ahy_B10g101313</name>
</gene>
<dbReference type="EMBL" id="SDMP01000020">
    <property type="protein sequence ID" value="RYQ82745.1"/>
    <property type="molecule type" value="Genomic_DNA"/>
</dbReference>
<name>A0A444WZB6_ARAHY</name>
<organism evidence="1 2">
    <name type="scientific">Arachis hypogaea</name>
    <name type="common">Peanut</name>
    <dbReference type="NCBI Taxonomy" id="3818"/>
    <lineage>
        <taxon>Eukaryota</taxon>
        <taxon>Viridiplantae</taxon>
        <taxon>Streptophyta</taxon>
        <taxon>Embryophyta</taxon>
        <taxon>Tracheophyta</taxon>
        <taxon>Spermatophyta</taxon>
        <taxon>Magnoliopsida</taxon>
        <taxon>eudicotyledons</taxon>
        <taxon>Gunneridae</taxon>
        <taxon>Pentapetalae</taxon>
        <taxon>rosids</taxon>
        <taxon>fabids</taxon>
        <taxon>Fabales</taxon>
        <taxon>Fabaceae</taxon>
        <taxon>Papilionoideae</taxon>
        <taxon>50 kb inversion clade</taxon>
        <taxon>dalbergioids sensu lato</taxon>
        <taxon>Dalbergieae</taxon>
        <taxon>Pterocarpus clade</taxon>
        <taxon>Arachis</taxon>
    </lineage>
</organism>
<protein>
    <submittedName>
        <fullName evidence="1">Uncharacterized protein</fullName>
    </submittedName>
</protein>
<dbReference type="AlphaFoldDB" id="A0A444WZB6"/>
<accession>A0A444WZB6</accession>
<evidence type="ECO:0000313" key="1">
    <source>
        <dbReference type="EMBL" id="RYQ82745.1"/>
    </source>
</evidence>